<keyword evidence="2" id="KW-1185">Reference proteome</keyword>
<reference evidence="1 2" key="1">
    <citation type="submission" date="2016-01" db="EMBL/GenBank/DDBJ databases">
        <title>The new phylogeny of the genus Mycobacterium.</title>
        <authorList>
            <person name="Tarcisio F."/>
            <person name="Conor M."/>
            <person name="Antonella G."/>
            <person name="Elisabetta G."/>
            <person name="Giulia F.S."/>
            <person name="Sara T."/>
            <person name="Anna F."/>
            <person name="Clotilde B."/>
            <person name="Roberto B."/>
            <person name="Veronica D.S."/>
            <person name="Fabio R."/>
            <person name="Monica P."/>
            <person name="Olivier J."/>
            <person name="Enrico T."/>
            <person name="Nicola S."/>
        </authorList>
    </citation>
    <scope>NUCLEOTIDE SEQUENCE [LARGE SCALE GENOMIC DNA]</scope>
    <source>
        <strain evidence="1 2">DSM 44616</strain>
    </source>
</reference>
<organism evidence="1 2">
    <name type="scientific">Mycobacterium saskatchewanense</name>
    <dbReference type="NCBI Taxonomy" id="220927"/>
    <lineage>
        <taxon>Bacteria</taxon>
        <taxon>Bacillati</taxon>
        <taxon>Actinomycetota</taxon>
        <taxon>Actinomycetes</taxon>
        <taxon>Mycobacteriales</taxon>
        <taxon>Mycobacteriaceae</taxon>
        <taxon>Mycobacterium</taxon>
        <taxon>Mycobacterium simiae complex</taxon>
    </lineage>
</organism>
<dbReference type="EMBL" id="LQPR01000003">
    <property type="protein sequence ID" value="ORW75166.1"/>
    <property type="molecule type" value="Genomic_DNA"/>
</dbReference>
<dbReference type="AlphaFoldDB" id="A0AAJ3TX33"/>
<accession>A0AAJ3TX33</accession>
<dbReference type="Proteomes" id="UP000193387">
    <property type="component" value="Unassembled WGS sequence"/>
</dbReference>
<proteinExistence type="predicted"/>
<sequence>MHVLYQLGHSTGNEVVGVGPLHCEVVGPGVLRGIVVVGVGPLHCEVVGGGVLRGAEVVCLGGTLVVGGGVLGLGTVDPGGGRVPVPP</sequence>
<comment type="caution">
    <text evidence="1">The sequence shown here is derived from an EMBL/GenBank/DDBJ whole genome shotgun (WGS) entry which is preliminary data.</text>
</comment>
<dbReference type="RefSeq" id="WP_163645075.1">
    <property type="nucleotide sequence ID" value="NZ_AP022573.1"/>
</dbReference>
<gene>
    <name evidence="1" type="ORF">AWC23_03035</name>
</gene>
<evidence type="ECO:0000313" key="2">
    <source>
        <dbReference type="Proteomes" id="UP000193387"/>
    </source>
</evidence>
<evidence type="ECO:0000313" key="1">
    <source>
        <dbReference type="EMBL" id="ORW75166.1"/>
    </source>
</evidence>
<protein>
    <submittedName>
        <fullName evidence="1">Uncharacterized protein</fullName>
    </submittedName>
</protein>
<name>A0AAJ3TX33_9MYCO</name>